<dbReference type="eggNOG" id="ENOG502SYXA">
    <property type="taxonomic scope" value="Eukaryota"/>
</dbReference>
<dbReference type="Proteomes" id="UP000002173">
    <property type="component" value="Chromosome 2"/>
</dbReference>
<dbReference type="EMBL" id="AAXT01000003">
    <property type="protein sequence ID" value="EDO06052.1"/>
    <property type="molecule type" value="Genomic_DNA"/>
</dbReference>
<evidence type="ECO:0000313" key="1">
    <source>
        <dbReference type="EMBL" id="EDO06052.1"/>
    </source>
</evidence>
<proteinExistence type="predicted"/>
<dbReference type="InParanoid" id="A7ASZ1"/>
<accession>A7ASZ1</accession>
<dbReference type="GeneID" id="5477844"/>
<protein>
    <submittedName>
        <fullName evidence="1">Variant erythrocyte surface antigen-1, alpha subunit</fullName>
    </submittedName>
</protein>
<keyword evidence="2" id="KW-1185">Reference proteome</keyword>
<gene>
    <name evidence="1" type="ORF">BBOV_II000920</name>
</gene>
<name>A7ASZ1_BABBO</name>
<organism evidence="1 2">
    <name type="scientific">Babesia bovis</name>
    <dbReference type="NCBI Taxonomy" id="5865"/>
    <lineage>
        <taxon>Eukaryota</taxon>
        <taxon>Sar</taxon>
        <taxon>Alveolata</taxon>
        <taxon>Apicomplexa</taxon>
        <taxon>Aconoidasida</taxon>
        <taxon>Piroplasmida</taxon>
        <taxon>Babesiidae</taxon>
        <taxon>Babesia</taxon>
    </lineage>
</organism>
<comment type="caution">
    <text evidence="1">The sequence shown here is derived from an EMBL/GenBank/DDBJ whole genome shotgun (WGS) entry which is preliminary data.</text>
</comment>
<sequence length="309" mass="33895">MGFRNSFYSGNTSDMTGSRLYGILYFFSNENMMESCIYRLVRVTAALSATTPQVLGDVFGFFRGGVGNPLKGKNKGNQEKACEHIKDTSQKGDDDYLCGWCASGLRDEVKKIGWIPKKDNDGGQYRSTVGQALIDIKGNKGAVGTTGYSNSSPTTNNLSTLTDGNHYVSPLTGELYTAVSATFGHVYLQWVLYLSDALEGGLKSLTSEFQQIECRGCKGQCDPNKCKKGSHGNNGDAQCQCQSIVSCTGVLPVLYRHGFSYGNPFNLEGYQQKEKDKGDYSIKKKKGGEKQCHGVIQLVHRINKMIRTK</sequence>
<dbReference type="AlphaFoldDB" id="A7ASZ1"/>
<dbReference type="KEGG" id="bbo:BBOV_II000920"/>
<reference evidence="1 2" key="1">
    <citation type="journal article" date="2007" name="PLoS Pathog.">
        <title>Genome sequence of Babesia bovis and comparative analysis of apicomplexan hemoprotozoa.</title>
        <authorList>
            <person name="Brayton K.A."/>
            <person name="Lau A.O.T."/>
            <person name="Herndon D.R."/>
            <person name="Hannick L."/>
            <person name="Kappmeyer L.S."/>
            <person name="Berens S.J."/>
            <person name="Bidwell S.L."/>
            <person name="Brown W.C."/>
            <person name="Crabtree J."/>
            <person name="Fadrosh D."/>
            <person name="Feldblum T."/>
            <person name="Forberger H.A."/>
            <person name="Haas B.J."/>
            <person name="Howell J.M."/>
            <person name="Khouri H."/>
            <person name="Koo H."/>
            <person name="Mann D.J."/>
            <person name="Norimine J."/>
            <person name="Paulsen I.T."/>
            <person name="Radune D."/>
            <person name="Ren Q."/>
            <person name="Smith R.K. Jr."/>
            <person name="Suarez C.E."/>
            <person name="White O."/>
            <person name="Wortman J.R."/>
            <person name="Knowles D.P. Jr."/>
            <person name="McElwain T.F."/>
            <person name="Nene V.M."/>
        </authorList>
    </citation>
    <scope>NUCLEOTIDE SEQUENCE [LARGE SCALE GENOMIC DNA]</scope>
    <source>
        <strain evidence="1">T2Bo</strain>
    </source>
</reference>
<dbReference type="OMA" id="SHESTCK"/>
<evidence type="ECO:0000313" key="2">
    <source>
        <dbReference type="Proteomes" id="UP000002173"/>
    </source>
</evidence>
<dbReference type="VEuPathDB" id="PiroplasmaDB:BBOV_II000920"/>